<dbReference type="InterPro" id="IPR015414">
    <property type="entry name" value="TMEM64"/>
</dbReference>
<organism evidence="8 9">
    <name type="scientific">Burkholderia glumae</name>
    <name type="common">Pseudomonas glumae</name>
    <dbReference type="NCBI Taxonomy" id="337"/>
    <lineage>
        <taxon>Bacteria</taxon>
        <taxon>Pseudomonadati</taxon>
        <taxon>Pseudomonadota</taxon>
        <taxon>Betaproteobacteria</taxon>
        <taxon>Burkholderiales</taxon>
        <taxon>Burkholderiaceae</taxon>
        <taxon>Burkholderia</taxon>
    </lineage>
</organism>
<keyword evidence="2 6" id="KW-1003">Cell membrane</keyword>
<evidence type="ECO:0000313" key="8">
    <source>
        <dbReference type="EMBL" id="USS44270.1"/>
    </source>
</evidence>
<dbReference type="EMBL" id="CP099584">
    <property type="protein sequence ID" value="USS44270.1"/>
    <property type="molecule type" value="Genomic_DNA"/>
</dbReference>
<comment type="subcellular location">
    <subcellularLocation>
        <location evidence="1 6">Cell membrane</location>
        <topology evidence="1 6">Multi-pass membrane protein</topology>
    </subcellularLocation>
</comment>
<feature type="transmembrane region" description="Helical" evidence="6">
    <location>
        <begin position="94"/>
        <end position="119"/>
    </location>
</feature>
<reference evidence="8" key="1">
    <citation type="submission" date="2022-06" db="EMBL/GenBank/DDBJ databases">
        <title>Draft genome sequence of Burkholderia glumae strain GR20004 isolated from rice panicle showing bacterial panicle blight.</title>
        <authorList>
            <person name="Choi S.Y."/>
            <person name="Lee Y.H."/>
        </authorList>
    </citation>
    <scope>NUCLEOTIDE SEQUENCE</scope>
    <source>
        <strain evidence="8">GR20004</strain>
        <plasmid evidence="8">unnamed1</plasmid>
    </source>
</reference>
<dbReference type="PANTHER" id="PTHR12677">
    <property type="entry name" value="GOLGI APPARATUS MEMBRANE PROTEIN TVP38-RELATED"/>
    <property type="match status" value="1"/>
</dbReference>
<geneLocation type="plasmid" evidence="8 9">
    <name>unnamed1</name>
</geneLocation>
<dbReference type="PANTHER" id="PTHR12677:SF59">
    <property type="entry name" value="GOLGI APPARATUS MEMBRANE PROTEIN TVP38-RELATED"/>
    <property type="match status" value="1"/>
</dbReference>
<name>A0ABY5BB80_BURGL</name>
<evidence type="ECO:0000313" key="9">
    <source>
        <dbReference type="Proteomes" id="UP001056386"/>
    </source>
</evidence>
<keyword evidence="4 6" id="KW-1133">Transmembrane helix</keyword>
<evidence type="ECO:0000256" key="2">
    <source>
        <dbReference type="ARBA" id="ARBA00022475"/>
    </source>
</evidence>
<sequence>MTYDAPRHRVSVTRIAIAVAGLLLLTAGWWAWGQFPQWFGIDTVRRAVAAIRSLGAWGMLLSIALMTVHSFLPFPAEVIAIANGVIYGPVWGSVITWVGAMIGATSAFGIVRGLGRPFVRWMLPARQQAQLASWSRQHAGLTILLARLLPAIAFNLVNYASALTDVSLWTFLWATGIGILPLTICLNLLGDRMLTGWNGLAFVVATLALALTCVAVYRLVRRRAAAGIRDHGNHRSRNQ</sequence>
<proteinExistence type="inferred from homology"/>
<evidence type="ECO:0000256" key="4">
    <source>
        <dbReference type="ARBA" id="ARBA00022989"/>
    </source>
</evidence>
<accession>A0ABY5BB80</accession>
<feature type="transmembrane region" description="Helical" evidence="6">
    <location>
        <begin position="166"/>
        <end position="188"/>
    </location>
</feature>
<feature type="transmembrane region" description="Helical" evidence="6">
    <location>
        <begin position="200"/>
        <end position="220"/>
    </location>
</feature>
<evidence type="ECO:0000256" key="3">
    <source>
        <dbReference type="ARBA" id="ARBA00022692"/>
    </source>
</evidence>
<feature type="domain" description="VTT" evidence="7">
    <location>
        <begin position="74"/>
        <end position="191"/>
    </location>
</feature>
<comment type="similarity">
    <text evidence="6">Belongs to the TVP38/TMEM64 family.</text>
</comment>
<dbReference type="Pfam" id="PF09335">
    <property type="entry name" value="VTT_dom"/>
    <property type="match status" value="1"/>
</dbReference>
<dbReference type="InterPro" id="IPR032816">
    <property type="entry name" value="VTT_dom"/>
</dbReference>
<keyword evidence="8" id="KW-0614">Plasmid</keyword>
<evidence type="ECO:0000259" key="7">
    <source>
        <dbReference type="Pfam" id="PF09335"/>
    </source>
</evidence>
<evidence type="ECO:0000256" key="1">
    <source>
        <dbReference type="ARBA" id="ARBA00004651"/>
    </source>
</evidence>
<dbReference type="GeneID" id="45693224"/>
<protein>
    <recommendedName>
        <fullName evidence="6">TVP38/TMEM64 family membrane protein</fullName>
    </recommendedName>
</protein>
<feature type="transmembrane region" description="Helical" evidence="6">
    <location>
        <begin position="12"/>
        <end position="33"/>
    </location>
</feature>
<keyword evidence="5 6" id="KW-0472">Membrane</keyword>
<keyword evidence="3 6" id="KW-0812">Transmembrane</keyword>
<evidence type="ECO:0000256" key="6">
    <source>
        <dbReference type="RuleBase" id="RU366058"/>
    </source>
</evidence>
<dbReference type="Proteomes" id="UP001056386">
    <property type="component" value="Plasmid unnamed1"/>
</dbReference>
<gene>
    <name evidence="8" type="ORF">NFI99_12960</name>
</gene>
<dbReference type="RefSeq" id="WP_217908490.1">
    <property type="nucleotide sequence ID" value="NZ_CP021076.1"/>
</dbReference>
<feature type="transmembrane region" description="Helical" evidence="6">
    <location>
        <begin position="54"/>
        <end position="74"/>
    </location>
</feature>
<evidence type="ECO:0000256" key="5">
    <source>
        <dbReference type="ARBA" id="ARBA00023136"/>
    </source>
</evidence>
<keyword evidence="9" id="KW-1185">Reference proteome</keyword>